<feature type="transmembrane region" description="Helical" evidence="9">
    <location>
        <begin position="347"/>
        <end position="368"/>
    </location>
</feature>
<dbReference type="PANTHER" id="PTHR43562:SF1">
    <property type="entry name" value="NA(+)_H(+) ANTIPORTER YJBQ-RELATED"/>
    <property type="match status" value="1"/>
</dbReference>
<evidence type="ECO:0000256" key="6">
    <source>
        <dbReference type="ARBA" id="ARBA00022989"/>
    </source>
</evidence>
<dbReference type="GO" id="GO:0008324">
    <property type="term" value="F:monoatomic cation transmembrane transporter activity"/>
    <property type="evidence" value="ECO:0007669"/>
    <property type="project" value="InterPro"/>
</dbReference>
<evidence type="ECO:0000259" key="10">
    <source>
        <dbReference type="PROSITE" id="PS51202"/>
    </source>
</evidence>
<dbReference type="EMBL" id="JZCR01000024">
    <property type="protein sequence ID" value="KJW11785.1"/>
    <property type="molecule type" value="Genomic_DNA"/>
</dbReference>
<evidence type="ECO:0000313" key="12">
    <source>
        <dbReference type="Proteomes" id="UP000033491"/>
    </source>
</evidence>
<dbReference type="STRING" id="216463.VC81_11140"/>
<evidence type="ECO:0000313" key="11">
    <source>
        <dbReference type="EMBL" id="KJW11785.1"/>
    </source>
</evidence>
<feature type="transmembrane region" description="Helical" evidence="9">
    <location>
        <begin position="174"/>
        <end position="197"/>
    </location>
</feature>
<dbReference type="Gene3D" id="1.20.1530.20">
    <property type="match status" value="1"/>
</dbReference>
<feature type="transmembrane region" description="Helical" evidence="9">
    <location>
        <begin position="143"/>
        <end position="162"/>
    </location>
</feature>
<feature type="transmembrane region" description="Helical" evidence="9">
    <location>
        <begin position="242"/>
        <end position="275"/>
    </location>
</feature>
<accession>A0A0F3RPI3</accession>
<reference evidence="11 12" key="1">
    <citation type="submission" date="2015-03" db="EMBL/GenBank/DDBJ databases">
        <authorList>
            <person name="Zheng J."/>
            <person name="Ganezle M."/>
        </authorList>
    </citation>
    <scope>NUCLEOTIDE SEQUENCE [LARGE SCALE GENOMIC DNA]</scope>
    <source>
        <strain evidence="11 12">LP38</strain>
    </source>
</reference>
<dbReference type="SUPFAM" id="SSF51735">
    <property type="entry name" value="NAD(P)-binding Rossmann-fold domains"/>
    <property type="match status" value="1"/>
</dbReference>
<evidence type="ECO:0000256" key="7">
    <source>
        <dbReference type="ARBA" id="ARBA00023065"/>
    </source>
</evidence>
<comment type="caution">
    <text evidence="11">The sequence shown here is derived from an EMBL/GenBank/DDBJ whole genome shotgun (WGS) entry which is preliminary data.</text>
</comment>
<evidence type="ECO:0000256" key="8">
    <source>
        <dbReference type="ARBA" id="ARBA00023136"/>
    </source>
</evidence>
<feature type="transmembrane region" description="Helical" evidence="9">
    <location>
        <begin position="203"/>
        <end position="221"/>
    </location>
</feature>
<organism evidence="11 12">
    <name type="scientific">Levilactobacillus spicheri</name>
    <dbReference type="NCBI Taxonomy" id="216463"/>
    <lineage>
        <taxon>Bacteria</taxon>
        <taxon>Bacillati</taxon>
        <taxon>Bacillota</taxon>
        <taxon>Bacilli</taxon>
        <taxon>Lactobacillales</taxon>
        <taxon>Lactobacillaceae</taxon>
        <taxon>Levilactobacillus</taxon>
    </lineage>
</organism>
<comment type="subcellular location">
    <subcellularLocation>
        <location evidence="1">Membrane</location>
        <topology evidence="1">Multi-pass membrane protein</topology>
    </subcellularLocation>
</comment>
<dbReference type="PATRIC" id="fig|216463.3.peg.1483"/>
<dbReference type="InterPro" id="IPR036721">
    <property type="entry name" value="RCK_C_sf"/>
</dbReference>
<evidence type="ECO:0000256" key="4">
    <source>
        <dbReference type="ARBA" id="ARBA00022449"/>
    </source>
</evidence>
<proteinExistence type="inferred from homology"/>
<feature type="transmembrane region" description="Helical" evidence="9">
    <location>
        <begin position="39"/>
        <end position="58"/>
    </location>
</feature>
<dbReference type="PANTHER" id="PTHR43562">
    <property type="entry name" value="NAPA-TYPE SODIUM/HYDROGEN ANTIPORTER"/>
    <property type="match status" value="1"/>
</dbReference>
<protein>
    <submittedName>
        <fullName evidence="11">Potassium transporter</fullName>
    </submittedName>
</protein>
<evidence type="ECO:0000256" key="3">
    <source>
        <dbReference type="ARBA" id="ARBA00022448"/>
    </source>
</evidence>
<dbReference type="Pfam" id="PF00999">
    <property type="entry name" value="Na_H_Exchanger"/>
    <property type="match status" value="1"/>
</dbReference>
<dbReference type="GO" id="GO:1902600">
    <property type="term" value="P:proton transmembrane transport"/>
    <property type="evidence" value="ECO:0007669"/>
    <property type="project" value="InterPro"/>
</dbReference>
<dbReference type="Gene3D" id="3.30.70.1450">
    <property type="entry name" value="Regulator of K+ conductance, C-terminal domain"/>
    <property type="match status" value="1"/>
</dbReference>
<keyword evidence="8 9" id="KW-0472">Membrane</keyword>
<comment type="similarity">
    <text evidence="2">Belongs to the monovalent cation:proton antiporter 2 (CPA2) transporter (TC 2.A.37) family.</text>
</comment>
<dbReference type="InterPro" id="IPR038770">
    <property type="entry name" value="Na+/solute_symporter_sf"/>
</dbReference>
<feature type="transmembrane region" description="Helical" evidence="9">
    <location>
        <begin position="287"/>
        <end position="305"/>
    </location>
</feature>
<dbReference type="InterPro" id="IPR006153">
    <property type="entry name" value="Cation/H_exchanger_TM"/>
</dbReference>
<evidence type="ECO:0000256" key="1">
    <source>
        <dbReference type="ARBA" id="ARBA00004141"/>
    </source>
</evidence>
<dbReference type="SUPFAM" id="SSF116726">
    <property type="entry name" value="TrkA C-terminal domain-like"/>
    <property type="match status" value="1"/>
</dbReference>
<evidence type="ECO:0000256" key="5">
    <source>
        <dbReference type="ARBA" id="ARBA00022692"/>
    </source>
</evidence>
<feature type="transmembrane region" description="Helical" evidence="9">
    <location>
        <begin position="70"/>
        <end position="89"/>
    </location>
</feature>
<dbReference type="GO" id="GO:0016020">
    <property type="term" value="C:membrane"/>
    <property type="evidence" value="ECO:0007669"/>
    <property type="project" value="UniProtKB-SubCell"/>
</dbReference>
<feature type="transmembrane region" description="Helical" evidence="9">
    <location>
        <begin position="110"/>
        <end position="131"/>
    </location>
</feature>
<feature type="transmembrane region" description="Helical" evidence="9">
    <location>
        <begin position="317"/>
        <end position="335"/>
    </location>
</feature>
<dbReference type="GO" id="GO:0006813">
    <property type="term" value="P:potassium ion transport"/>
    <property type="evidence" value="ECO:0007669"/>
    <property type="project" value="InterPro"/>
</dbReference>
<keyword evidence="5 9" id="KW-0812">Transmembrane</keyword>
<dbReference type="GO" id="GO:0015297">
    <property type="term" value="F:antiporter activity"/>
    <property type="evidence" value="ECO:0007669"/>
    <property type="project" value="UniProtKB-KW"/>
</dbReference>
<dbReference type="AlphaFoldDB" id="A0A0F3RPI3"/>
<keyword evidence="7" id="KW-0406">Ion transport</keyword>
<keyword evidence="6 9" id="KW-1133">Transmembrane helix</keyword>
<gene>
    <name evidence="11" type="ORF">VC81_11140</name>
</gene>
<evidence type="ECO:0000256" key="2">
    <source>
        <dbReference type="ARBA" id="ARBA00005551"/>
    </source>
</evidence>
<dbReference type="InterPro" id="IPR036291">
    <property type="entry name" value="NAD(P)-bd_dom_sf"/>
</dbReference>
<feature type="transmembrane region" description="Helical" evidence="9">
    <location>
        <begin position="12"/>
        <end position="32"/>
    </location>
</feature>
<keyword evidence="4" id="KW-0050">Antiport</keyword>
<evidence type="ECO:0000256" key="9">
    <source>
        <dbReference type="SAM" id="Phobius"/>
    </source>
</evidence>
<dbReference type="PROSITE" id="PS51202">
    <property type="entry name" value="RCK_C"/>
    <property type="match status" value="1"/>
</dbReference>
<dbReference type="Pfam" id="PF02080">
    <property type="entry name" value="TrkA_C"/>
    <property type="match status" value="1"/>
</dbReference>
<keyword evidence="3" id="KW-0813">Transport</keyword>
<dbReference type="Gene3D" id="3.40.50.720">
    <property type="entry name" value="NAD(P)-binding Rossmann-like Domain"/>
    <property type="match status" value="1"/>
</dbReference>
<dbReference type="Proteomes" id="UP000033491">
    <property type="component" value="Unassembled WGS sequence"/>
</dbReference>
<feature type="domain" description="RCK C-terminal" evidence="10">
    <location>
        <begin position="544"/>
        <end position="625"/>
    </location>
</feature>
<dbReference type="InterPro" id="IPR006037">
    <property type="entry name" value="RCK_C"/>
</dbReference>
<name>A0A0F3RPI3_9LACO</name>
<sequence>MEPTFGGVIMNQLSLLIILTAALVTPLAMAWFRLSVLPTAVVEILVGILLGPSVFNLIHANATLNLLSNTGVIFLLFLSGMEIDFSLFSRRKVPQTPLAAKVANSAPKHSPVFLAGTAYTGIVVSSLLLGWACVALKLFADPWLAAIIFMTISLGIVIATLKEKELLSKPFGQTILLIAALGEIVPLLALTLYAAIFGSHNQSLWLILLIFLAAGVLFLRFKPFFTFYQRINKSTTQLDIRLAFFLIFSLVVLAESVGAEGILGAFVAGIVMKLLQPGEDTKVRLDAIGYGFFIPIFFMMSGANLNLRQLLAQPATLVLIPAFFVAYLLAKVIVYGVLRLRFKRGNALAGTAISSVTITMVLAVLQVAKSMHAVTSQQSGAFLLAAVLTCVCGPLLFNLSYSAEAEDLKKSVVHFIGTNLLTVPVAQQLATGWYDITMYTDKEANYRTYNSEVNDQLIPDLTAATAEAAGVFDADTVVLGHFNANKNYELAKAAKAYGVNRVIVRFEDRNVLDEREDELTDLGIEVYNTPNVNIAMLRSLIETPATLRLLTSTTSTVYEVTLRNRRYTDQAIRQLPFVGDITISQIFREGHFVRPTGETLLKFNDRLIFTSTPATARELRRELGILN</sequence>
<feature type="transmembrane region" description="Helical" evidence="9">
    <location>
        <begin position="380"/>
        <end position="401"/>
    </location>
</feature>